<proteinExistence type="predicted"/>
<comment type="caution">
    <text evidence="2">The sequence shown here is derived from an EMBL/GenBank/DDBJ whole genome shotgun (WGS) entry which is preliminary data.</text>
</comment>
<dbReference type="Proteomes" id="UP000241647">
    <property type="component" value="Unassembled WGS sequence"/>
</dbReference>
<evidence type="ECO:0000313" key="2">
    <source>
        <dbReference type="EMBL" id="PSR62542.1"/>
    </source>
</evidence>
<sequence length="64" mass="6665">MPSRELDAGAGPVSRTDSSETRVTTSTGHAGTLAQPSEVLPSDPLAVWPDSKVVCTTIVVRVCQ</sequence>
<protein>
    <submittedName>
        <fullName evidence="2">Uncharacterized protein</fullName>
    </submittedName>
</protein>
<organism evidence="2 3">
    <name type="scientific">Nocardia nova</name>
    <dbReference type="NCBI Taxonomy" id="37330"/>
    <lineage>
        <taxon>Bacteria</taxon>
        <taxon>Bacillati</taxon>
        <taxon>Actinomycetota</taxon>
        <taxon>Actinomycetes</taxon>
        <taxon>Mycobacteriales</taxon>
        <taxon>Nocardiaceae</taxon>
        <taxon>Nocardia</taxon>
    </lineage>
</organism>
<dbReference type="AlphaFoldDB" id="A0A2T2Z447"/>
<accession>A0A2T2Z447</accession>
<evidence type="ECO:0000256" key="1">
    <source>
        <dbReference type="SAM" id="MobiDB-lite"/>
    </source>
</evidence>
<gene>
    <name evidence="2" type="ORF">C8259_16640</name>
</gene>
<evidence type="ECO:0000313" key="3">
    <source>
        <dbReference type="Proteomes" id="UP000241647"/>
    </source>
</evidence>
<reference evidence="2 3" key="1">
    <citation type="submission" date="2018-02" db="EMBL/GenBank/DDBJ databases">
        <title>8 Nocardia nova and 1 Nocardia cyriacigeorgica strain used for evolution to TMP-SMX.</title>
        <authorList>
            <person name="Mehta H."/>
            <person name="Weng J."/>
            <person name="Shamoo Y."/>
        </authorList>
    </citation>
    <scope>NUCLEOTIDE SEQUENCE [LARGE SCALE GENOMIC DNA]</scope>
    <source>
        <strain evidence="2 3">ATCC 33727</strain>
    </source>
</reference>
<dbReference type="EMBL" id="PYHS01000007">
    <property type="protein sequence ID" value="PSR62542.1"/>
    <property type="molecule type" value="Genomic_DNA"/>
</dbReference>
<feature type="region of interest" description="Disordered" evidence="1">
    <location>
        <begin position="1"/>
        <end position="39"/>
    </location>
</feature>
<name>A0A2T2Z447_9NOCA</name>